<protein>
    <recommendedName>
        <fullName evidence="3">YncE family protein</fullName>
    </recommendedName>
</protein>
<evidence type="ECO:0008006" key="3">
    <source>
        <dbReference type="Google" id="ProtNLM"/>
    </source>
</evidence>
<evidence type="ECO:0000313" key="2">
    <source>
        <dbReference type="Proteomes" id="UP000245431"/>
    </source>
</evidence>
<dbReference type="PANTHER" id="PTHR47197:SF3">
    <property type="entry name" value="DIHYDRO-HEME D1 DEHYDROGENASE"/>
    <property type="match status" value="1"/>
</dbReference>
<dbReference type="AlphaFoldDB" id="A0A1D3JTK2"/>
<dbReference type="Proteomes" id="UP000245431">
    <property type="component" value="Chromosome PVE_r1"/>
</dbReference>
<dbReference type="InterPro" id="IPR011044">
    <property type="entry name" value="Quino_amine_DH_bsu"/>
</dbReference>
<dbReference type="InterPro" id="IPR051200">
    <property type="entry name" value="Host-pathogen_enzymatic-act"/>
</dbReference>
<name>A0A1D3JTK2_PSEVE</name>
<dbReference type="SUPFAM" id="SSF50969">
    <property type="entry name" value="YVTN repeat-like/Quinoprotein amine dehydrogenase"/>
    <property type="match status" value="1"/>
</dbReference>
<proteinExistence type="predicted"/>
<dbReference type="RefSeq" id="WP_026139780.1">
    <property type="nucleotide sequence ID" value="NZ_AOUH01000005.1"/>
</dbReference>
<gene>
    <name evidence="1" type="ORF">PVE_R1G1517</name>
</gene>
<sequence>MTFDQDTDAISDDNTLPALIAPSHHRPGGLMPNELFPDDATSGIRPFSDLVVLFPTETKPVSGHDAAFNAAALTVNTNGVICLLPGYLNKAEHDFIWIEINGVRGPIHTVTQEEIDLDQLTLLFMDAGRFIDQANNTVQVFVEHLSGTTDSTRQFNYLADREPPVGRDPIVSTPYNDNMSPVRFTNPQIEDFRVITDADISAGVKIQIGNYPLDRAEPQVHHRKEDDVIHLSIGGVIIKHTVTSFEASGNNPITITAYFGTWNQLPNGAHLVEWFVVDKAGNKSPGFSPSRMIELRVGSGVEPLLSPVHVTESDYDPESEQDFINVPDLDGDATIELPIRGQGYSVNDKVILTVSGLSADGVRTEITLEYDVQSINVIRALIPLPLSFLRPLAGGRILITYKRVRPGTPDRHSEGALYNIFGDPVSQRLPPPEVQDLVNGALPEDTNPVRIVVPHYFGQNPNDRVDLIVLGHSANGTSTYAEYTEMAGNGDVEFLLDNAFFTALSGGYFEAHYLINRGNPRPASEKASVPVGDALEDLPAPTTLQAVAPDFTFNPLIHKANLNVRVRPHPAIVAGTELRLIFVGSAPGGSFTSPWFAVDINWEDAEIPFTVPRNIVLNNDDGTARLYYELKPISGPNRFSLDLLIKIGTPRTLLLPQVVPTTFISDTRVELNPTHVIAPQPQTIEIRVISDKLPRDADIKVNIKGKSGIGNPNIPAKPAVPEAGENYTRFELSSDFVAAYLDGEFTVSYQLIESSGTTISGDLTVEVLALPSSLLDLVTIPEASGGTINTAVANNVRIDKWPFFRAGQPVWIQLLSTTNRDLRLAVGVTSAEFNAGRTLDLIPASYLSGLENNSEVAVKAWVSLDGSNSLDTAKYFKVPTYVTRKGTGEIIRHITAGNGPAKIVISRDGTTACVANSRANAISIINLTTDAVRTLSTPYAYAAYRLALHPTDSRLFISAYGSTANSNILVFNISSFSFSYPYNYGAITQAICLNPTGSRVLFGPNTAYGNYALLGYNTISNQLSTYYTGTSAPRAAIVDPQGISAFTTGVNTERFIFSNGLRTHTVVNGGVAQELAHSPLNSPLERLYVSVSAINRVEIYNTADEGLTHVKTLTGLSDPRGIAFHPTLPRAYVAELSGNRVRVIDTTTETLVGTITGFDQPDGVACTPDGQYLLVCNSGNTTVAVVSI</sequence>
<organism evidence="1 2">
    <name type="scientific">Pseudomonas veronii 1YdBTEX2</name>
    <dbReference type="NCBI Taxonomy" id="1295141"/>
    <lineage>
        <taxon>Bacteria</taxon>
        <taxon>Pseudomonadati</taxon>
        <taxon>Pseudomonadota</taxon>
        <taxon>Gammaproteobacteria</taxon>
        <taxon>Pseudomonadales</taxon>
        <taxon>Pseudomonadaceae</taxon>
        <taxon>Pseudomonas</taxon>
    </lineage>
</organism>
<dbReference type="Gene3D" id="2.130.10.10">
    <property type="entry name" value="YVTN repeat-like/Quinoprotein amine dehydrogenase"/>
    <property type="match status" value="2"/>
</dbReference>
<dbReference type="PANTHER" id="PTHR47197">
    <property type="entry name" value="PROTEIN NIRF"/>
    <property type="match status" value="1"/>
</dbReference>
<dbReference type="EMBL" id="LT599583">
    <property type="protein sequence ID" value="SBW79404.1"/>
    <property type="molecule type" value="Genomic_DNA"/>
</dbReference>
<accession>A0A1D3JTK2</accession>
<reference evidence="2" key="1">
    <citation type="submission" date="2016-07" db="EMBL/GenBank/DDBJ databases">
        <authorList>
            <person name="Florea S."/>
            <person name="Webb J.S."/>
            <person name="Jaromczyk J."/>
            <person name="Schardl C.L."/>
        </authorList>
    </citation>
    <scope>NUCLEOTIDE SEQUENCE [LARGE SCALE GENOMIC DNA]</scope>
    <source>
        <strain evidence="2">1YdBTEX2</strain>
    </source>
</reference>
<dbReference type="InterPro" id="IPR015943">
    <property type="entry name" value="WD40/YVTN_repeat-like_dom_sf"/>
</dbReference>
<evidence type="ECO:0000313" key="1">
    <source>
        <dbReference type="EMBL" id="SBW79404.1"/>
    </source>
</evidence>